<dbReference type="AlphaFoldDB" id="J1F0W1"/>
<dbReference type="Proteomes" id="UP000050898">
    <property type="component" value="Unassembled WGS sequence"/>
</dbReference>
<proteinExistence type="predicted"/>
<name>J1F0W1_9LACO</name>
<dbReference type="Gene3D" id="2.10.10.90">
    <property type="match status" value="1"/>
</dbReference>
<reference evidence="1 2" key="1">
    <citation type="journal article" date="2015" name="Genome Announc.">
        <title>Expanding the biotechnology potential of lactobacilli through comparative genomics of 213 strains and associated genera.</title>
        <authorList>
            <person name="Sun Z."/>
            <person name="Harris H.M."/>
            <person name="McCann A."/>
            <person name="Guo C."/>
            <person name="Argimon S."/>
            <person name="Zhang W."/>
            <person name="Yang X."/>
            <person name="Jeffery I.B."/>
            <person name="Cooney J.C."/>
            <person name="Kagawa T.F."/>
            <person name="Liu W."/>
            <person name="Song Y."/>
            <person name="Salvetti E."/>
            <person name="Wrobel A."/>
            <person name="Rasinkangas P."/>
            <person name="Parkhill J."/>
            <person name="Rea M.C."/>
            <person name="O'Sullivan O."/>
            <person name="Ritari J."/>
            <person name="Douillard F.P."/>
            <person name="Paul Ross R."/>
            <person name="Yang R."/>
            <person name="Briner A.E."/>
            <person name="Felis G.E."/>
            <person name="de Vos W.M."/>
            <person name="Barrangou R."/>
            <person name="Klaenhammer T.R."/>
            <person name="Caufield P.W."/>
            <person name="Cui Y."/>
            <person name="Zhang H."/>
            <person name="O'Toole P.W."/>
        </authorList>
    </citation>
    <scope>NUCLEOTIDE SEQUENCE [LARGE SCALE GENOMIC DNA]</scope>
    <source>
        <strain evidence="1 2">DSM 20444</strain>
    </source>
</reference>
<dbReference type="EMBL" id="AYYH01000006">
    <property type="protein sequence ID" value="KRN10843.1"/>
    <property type="molecule type" value="Genomic_DNA"/>
</dbReference>
<dbReference type="RefSeq" id="WP_003691033.1">
    <property type="nucleotide sequence ID" value="NZ_AKKT01000168.1"/>
</dbReference>
<comment type="caution">
    <text evidence="1">The sequence shown here is derived from an EMBL/GenBank/DDBJ whole genome shotgun (WGS) entry which is preliminary data.</text>
</comment>
<protein>
    <submittedName>
        <fullName evidence="1">Uncharacterized protein</fullName>
    </submittedName>
</protein>
<evidence type="ECO:0000313" key="2">
    <source>
        <dbReference type="Proteomes" id="UP000050898"/>
    </source>
</evidence>
<organism evidence="1 2">
    <name type="scientific">Liquorilactobacillus mali KCTC 3596 = DSM 20444</name>
    <dbReference type="NCBI Taxonomy" id="1046596"/>
    <lineage>
        <taxon>Bacteria</taxon>
        <taxon>Bacillati</taxon>
        <taxon>Bacillota</taxon>
        <taxon>Bacilli</taxon>
        <taxon>Lactobacillales</taxon>
        <taxon>Lactobacillaceae</taxon>
        <taxon>Liquorilactobacillus</taxon>
    </lineage>
</organism>
<dbReference type="PATRIC" id="fig|1046596.6.peg.2189"/>
<evidence type="ECO:0000313" key="1">
    <source>
        <dbReference type="EMBL" id="KRN10843.1"/>
    </source>
</evidence>
<accession>J1F0W1</accession>
<gene>
    <name evidence="1" type="ORF">FD00_GL002086</name>
</gene>
<sequence length="241" mass="26638">MSRSTFPDSLDNFPELSDLPANKVQDANEFVQLKALSSLDNNQQNRLNALAAELQDNIITPETMNKVTDCMVALEQFFLNNVDGYIEAKQQLWATYVNNFNLVGVWDSTKKYGKQNLVSYNGDLYLVLQDVVASKNDTPDMSASYHKVAYKGDKGDIGLNASYKGVWSGSTSYAIGDAVSIKVGDSWNPVDMVFICKVANSNQKPDLDTAGSYWFPYTQILVGKTQPSNLSPSTAFIQVLD</sequence>
<dbReference type="OrthoDB" id="2634635at2"/>
<keyword evidence="2" id="KW-1185">Reference proteome</keyword>